<proteinExistence type="predicted"/>
<keyword evidence="1" id="KW-1133">Transmembrane helix</keyword>
<dbReference type="RefSeq" id="WP_016277430.1">
    <property type="nucleotide sequence ID" value="NZ_CAOOJZ010000020.1"/>
</dbReference>
<sequence length="732" mass="81747">MEKIKKWFFKTCPKSGRIVGVNQKNVMLKIFFPLFGLAALVWFLIRVIPKPNRIDYPCQQVAAPIAFSFLAFIGSTLTGFTTWKKFRALWHSHRFCMGMGVLLTGILLTGSLYVMSVDNMVLGQVIRKQIDNDTDMGEFIPIDKPNTPMGTARGIHPGRVAWAHDAKAAAWDGKHGLYSDADNNSQTRVEDMLEGVILALTNQSAIGDAWDELFRTFNQRKGKGTVGYQKGEKIAIKINLNDNGGSNIIDATPQSVCSLLYQLVEVVGVPQNCITVYDAQRRGISAVYTYVESLYPDVVYQNWGGFVPNVIHYSSEITDEGAMSLARAAYEADYMINMALLKRHSEPTKRWRDSAGQTGITATGKNQFGSVGKVPPLHYSIRDWSSFRGMGTYNCIVDLMAHERIGGNTLVYIVDGMYVNPKHNGKAFRFKRAPFNNGWTSSFFASNDQVAIESVVLDFIYSELPLPANSDNFLHEAANIGNPPSGILYKGRDQQSLGVHEHWNNPDDRLYSRNLGTGEGIELYRVPLKANRAAIETFYADRSVVVGKGEVVLYWNTSNGQKVLLNGKEVAGKGNLIVAVKRTSSFELLVEDADGKVVKQRLVVRNMDEVKDCPVRDAKLEGTFLINDQGQLALSGERSKERNVATWNIQVPKKGKYYLGATYTGTDPAPAFVYLNGEKVTENFGFLVTVGNQPRDYYFPIELEKGTSTLQFEIQGRRGNRIHRLFIVKERN</sequence>
<evidence type="ECO:0000313" key="4">
    <source>
        <dbReference type="EMBL" id="TGY72550.1"/>
    </source>
</evidence>
<dbReference type="GeneID" id="82152209"/>
<name>R9I5C2_9BACT</name>
<keyword evidence="5" id="KW-1185">Reference proteome</keyword>
<organism evidence="3 5">
    <name type="scientific">Phocaeicola sartorii</name>
    <dbReference type="NCBI Taxonomy" id="671267"/>
    <lineage>
        <taxon>Bacteria</taxon>
        <taxon>Pseudomonadati</taxon>
        <taxon>Bacteroidota</taxon>
        <taxon>Bacteroidia</taxon>
        <taxon>Bacteroidales</taxon>
        <taxon>Bacteroidaceae</taxon>
        <taxon>Phocaeicola</taxon>
    </lineage>
</organism>
<feature type="transmembrane region" description="Helical" evidence="1">
    <location>
        <begin position="26"/>
        <end position="45"/>
    </location>
</feature>
<reference evidence="4 6" key="2">
    <citation type="submission" date="2019-04" db="EMBL/GenBank/DDBJ databases">
        <title>Microbes associate with the intestines of laboratory mice.</title>
        <authorList>
            <person name="Navarre W."/>
            <person name="Wong E."/>
            <person name="Huang K."/>
            <person name="Tropini C."/>
            <person name="Ng K."/>
            <person name="Yu B."/>
        </authorList>
    </citation>
    <scope>NUCLEOTIDE SEQUENCE [LARGE SCALE GENOMIC DNA]</scope>
    <source>
        <strain evidence="4 6">NM22_B1</strain>
    </source>
</reference>
<dbReference type="HOGENOM" id="CLU_022473_0_0_10"/>
<dbReference type="Proteomes" id="UP000310760">
    <property type="component" value="Unassembled WGS sequence"/>
</dbReference>
<feature type="transmembrane region" description="Helical" evidence="1">
    <location>
        <begin position="95"/>
        <end position="115"/>
    </location>
</feature>
<dbReference type="InterPro" id="IPR007160">
    <property type="entry name" value="DUF362"/>
</dbReference>
<feature type="domain" description="DUF362" evidence="2">
    <location>
        <begin position="234"/>
        <end position="457"/>
    </location>
</feature>
<dbReference type="Proteomes" id="UP000014200">
    <property type="component" value="Unassembled WGS sequence"/>
</dbReference>
<accession>R9I5C2</accession>
<evidence type="ECO:0000313" key="5">
    <source>
        <dbReference type="Proteomes" id="UP000014200"/>
    </source>
</evidence>
<comment type="caution">
    <text evidence="3">The sequence shown here is derived from an EMBL/GenBank/DDBJ whole genome shotgun (WGS) entry which is preliminary data.</text>
</comment>
<dbReference type="EMBL" id="SRYJ01000005">
    <property type="protein sequence ID" value="TGY72550.1"/>
    <property type="molecule type" value="Genomic_DNA"/>
</dbReference>
<evidence type="ECO:0000259" key="2">
    <source>
        <dbReference type="Pfam" id="PF04015"/>
    </source>
</evidence>
<keyword evidence="1" id="KW-0812">Transmembrane</keyword>
<keyword evidence="1" id="KW-0472">Membrane</keyword>
<dbReference type="Gene3D" id="2.60.120.260">
    <property type="entry name" value="Galactose-binding domain-like"/>
    <property type="match status" value="1"/>
</dbReference>
<protein>
    <submittedName>
        <fullName evidence="4">DUF362 domain-containing protein</fullName>
    </submittedName>
</protein>
<evidence type="ECO:0000256" key="1">
    <source>
        <dbReference type="SAM" id="Phobius"/>
    </source>
</evidence>
<evidence type="ECO:0000313" key="3">
    <source>
        <dbReference type="EMBL" id="EOS11389.1"/>
    </source>
</evidence>
<dbReference type="PATRIC" id="fig|1235788.3.peg.3189"/>
<feature type="transmembrane region" description="Helical" evidence="1">
    <location>
        <begin position="65"/>
        <end position="83"/>
    </location>
</feature>
<dbReference type="Pfam" id="PF04015">
    <property type="entry name" value="DUF362"/>
    <property type="match status" value="1"/>
</dbReference>
<evidence type="ECO:0000313" key="6">
    <source>
        <dbReference type="Proteomes" id="UP000310760"/>
    </source>
</evidence>
<dbReference type="OrthoDB" id="1032779at2"/>
<dbReference type="AlphaFoldDB" id="R9I5C2"/>
<dbReference type="EMBL" id="ASSP01000018">
    <property type="protein sequence ID" value="EOS11389.1"/>
    <property type="molecule type" value="Genomic_DNA"/>
</dbReference>
<gene>
    <name evidence="3" type="ORF">C802_03103</name>
    <name evidence="4" type="ORF">E5339_03390</name>
</gene>
<reference evidence="3 5" key="1">
    <citation type="submission" date="2013-04" db="EMBL/GenBank/DDBJ databases">
        <title>The Genome Sequence of Bacteroides massiliensis dnLKV3.</title>
        <authorList>
            <consortium name="The Broad Institute Genomics Platform"/>
            <consortium name="The Broad Institute Genome Sequencing Center for Infectious Disease"/>
            <person name="Earl A."/>
            <person name="Xavier R."/>
            <person name="Kuhn K."/>
            <person name="Stappenbeck T."/>
            <person name="Walker B."/>
            <person name="Young S."/>
            <person name="Zeng Q."/>
            <person name="Gargeya S."/>
            <person name="Fitzgerald M."/>
            <person name="Haas B."/>
            <person name="Abouelleil A."/>
            <person name="Allen A.W."/>
            <person name="Alvarado L."/>
            <person name="Arachchi H.M."/>
            <person name="Berlin A.M."/>
            <person name="Chapman S.B."/>
            <person name="Gainer-Dewar J."/>
            <person name="Goldberg J."/>
            <person name="Griggs A."/>
            <person name="Gujja S."/>
            <person name="Hansen M."/>
            <person name="Howarth C."/>
            <person name="Imamovic A."/>
            <person name="Ireland A."/>
            <person name="Larimer J."/>
            <person name="McCowan C."/>
            <person name="Murphy C."/>
            <person name="Pearson M."/>
            <person name="Poon T.W."/>
            <person name="Priest M."/>
            <person name="Roberts A."/>
            <person name="Saif S."/>
            <person name="Shea T."/>
            <person name="Sisk P."/>
            <person name="Sykes S."/>
            <person name="Wortman J."/>
            <person name="Nusbaum C."/>
            <person name="Birren B."/>
        </authorList>
    </citation>
    <scope>NUCLEOTIDE SEQUENCE [LARGE SCALE GENOMIC DNA]</scope>
    <source>
        <strain evidence="3">DnLKV3</strain>
        <strain evidence="5">dnLKV3</strain>
    </source>
</reference>